<keyword evidence="2" id="KW-1185">Reference proteome</keyword>
<reference evidence="1" key="1">
    <citation type="submission" date="2017-04" db="EMBL/GenBank/DDBJ databases">
        <authorList>
            <person name="Varghese N."/>
            <person name="Submissions S."/>
        </authorList>
    </citation>
    <scope>NUCLEOTIDE SEQUENCE</scope>
    <source>
        <strain evidence="1">WTE2008</strain>
    </source>
</reference>
<comment type="caution">
    <text evidence="1">The sequence shown here is derived from an EMBL/GenBank/DDBJ whole genome shotgun (WGS) entry which is preliminary data.</text>
</comment>
<name>A0AC61PIK5_9FIRM</name>
<sequence length="386" mass="41925">MKRYVIMLAGGRGTRMNLPYNKALLSLCGKTVIQRSIEAFCSFADEMIIVSHADEQSFIQESISHSSLPFPCRYVCGGETRQESVLNGLKALNTNPEDIILVHDAARCLVDPMLIERVIHSVETCGTGIPGIPASSTCKICNADHLVVHTPDRTNLYEIQTPQGFTAGTLLPVALNAFRDGIECTDDAGLLEHYHIPVKVVPGSPDNIKLTEPQDIARAKSIIQGVAHTMRVGMGYDVHRLVEGRKLILCGVEIPFESGLLGHSDADVALHALMDAMLGACALGDIGKHFPDTDDRYKGISSVHLLQETVRIIRDAGYKAANADVTIVAQKPKLLPYIPQMISNIASVLNLPEDRINVKATTTEKLGFEGRMEGISSYAVCTVAEL</sequence>
<accession>A0AC61PIK5</accession>
<gene>
    <name evidence="1" type="ORF">SAMN06297397_0535</name>
</gene>
<protein>
    <submittedName>
        <fullName evidence="1">2-C-methyl-D-erythritol 2,4-cyclodiphosphate synthase</fullName>
    </submittedName>
</protein>
<dbReference type="Proteomes" id="UP000192328">
    <property type="component" value="Unassembled WGS sequence"/>
</dbReference>
<dbReference type="EMBL" id="FWXZ01000001">
    <property type="protein sequence ID" value="SMC38959.1"/>
    <property type="molecule type" value="Genomic_DNA"/>
</dbReference>
<evidence type="ECO:0000313" key="1">
    <source>
        <dbReference type="EMBL" id="SMC38959.1"/>
    </source>
</evidence>
<organism evidence="1 2">
    <name type="scientific">Aristaeella lactis</name>
    <dbReference type="NCBI Taxonomy" id="3046383"/>
    <lineage>
        <taxon>Bacteria</taxon>
        <taxon>Bacillati</taxon>
        <taxon>Bacillota</taxon>
        <taxon>Clostridia</taxon>
        <taxon>Eubacteriales</taxon>
        <taxon>Aristaeellaceae</taxon>
        <taxon>Aristaeella</taxon>
    </lineage>
</organism>
<evidence type="ECO:0000313" key="2">
    <source>
        <dbReference type="Proteomes" id="UP000192328"/>
    </source>
</evidence>
<proteinExistence type="predicted"/>